<feature type="signal peptide" evidence="9">
    <location>
        <begin position="1"/>
        <end position="22"/>
    </location>
</feature>
<dbReference type="InterPro" id="IPR003423">
    <property type="entry name" value="OMP_efflux"/>
</dbReference>
<dbReference type="AlphaFoldDB" id="A0AA95SXI1"/>
<feature type="chain" id="PRO_5041677313" evidence="9">
    <location>
        <begin position="23"/>
        <end position="432"/>
    </location>
</feature>
<evidence type="ECO:0000256" key="1">
    <source>
        <dbReference type="ARBA" id="ARBA00004442"/>
    </source>
</evidence>
<evidence type="ECO:0000313" key="10">
    <source>
        <dbReference type="EMBL" id="WIT12859.1"/>
    </source>
</evidence>
<evidence type="ECO:0000256" key="6">
    <source>
        <dbReference type="ARBA" id="ARBA00023136"/>
    </source>
</evidence>
<reference evidence="10" key="1">
    <citation type="submission" date="2023-01" db="EMBL/GenBank/DDBJ databases">
        <title>Whole genome sequence of Paucibacter sp. S2-9 isolated from pond sediment.</title>
        <authorList>
            <person name="Jung J.Y."/>
        </authorList>
    </citation>
    <scope>NUCLEOTIDE SEQUENCE</scope>
    <source>
        <strain evidence="10">S2-9</strain>
    </source>
</reference>
<dbReference type="Proteomes" id="UP001177769">
    <property type="component" value="Chromosome"/>
</dbReference>
<evidence type="ECO:0000256" key="4">
    <source>
        <dbReference type="ARBA" id="ARBA00022452"/>
    </source>
</evidence>
<keyword evidence="5" id="KW-0812">Transmembrane</keyword>
<sequence>MKLHALVLSLAATLVGAGPAHAEDLLQVYAQARAADPLLAGADAQRGVQRELATQARAALLPQWSLGYSETRYQADGAREQRSTSSLSQVLLDLGQLRRWQAETSLVSAQDARVLAAEQDLCARVASAYFGVLSAQAALKNAEANEAAFAQQVQQAQERFKAGLSAAVDVEQARTYYQLSRGASIQAQESLADARQALAQITGQQPGALQALAADLQAQEPQPQDRQAWVEQALQANPALQAQRLALQASEQRIGAAGAVHLPTVSVGLDSTRRQGSAVSEPDSGRSLTQLALRLNIPLFAGGATESAKRQAVHQRDAVREQLEAARRALVRETEAQYQAVRASLALLQSSAAAVQAANQALASTRAGQALGTRSMTDLLLAIQSQTAAQGAHENARHRYVLATLLLQQAAGQLGEPTLAKLNLLLQSKGES</sequence>
<gene>
    <name evidence="10" type="ORF">PFX98_04430</name>
</gene>
<keyword evidence="9" id="KW-0732">Signal</keyword>
<evidence type="ECO:0000256" key="8">
    <source>
        <dbReference type="SAM" id="Coils"/>
    </source>
</evidence>
<evidence type="ECO:0000256" key="9">
    <source>
        <dbReference type="SAM" id="SignalP"/>
    </source>
</evidence>
<dbReference type="SUPFAM" id="SSF56954">
    <property type="entry name" value="Outer membrane efflux proteins (OEP)"/>
    <property type="match status" value="1"/>
</dbReference>
<dbReference type="Gene3D" id="1.20.1600.10">
    <property type="entry name" value="Outer membrane efflux proteins (OEP)"/>
    <property type="match status" value="1"/>
</dbReference>
<comment type="similarity">
    <text evidence="2">Belongs to the outer membrane factor (OMF) (TC 1.B.17) family.</text>
</comment>
<name>A0AA95SXI1_9BURK</name>
<dbReference type="GO" id="GO:0015288">
    <property type="term" value="F:porin activity"/>
    <property type="evidence" value="ECO:0007669"/>
    <property type="project" value="TreeGrafter"/>
</dbReference>
<evidence type="ECO:0000313" key="11">
    <source>
        <dbReference type="Proteomes" id="UP001177769"/>
    </source>
</evidence>
<dbReference type="RefSeq" id="WP_285233960.1">
    <property type="nucleotide sequence ID" value="NZ_CP116346.1"/>
</dbReference>
<dbReference type="PANTHER" id="PTHR30026:SF20">
    <property type="entry name" value="OUTER MEMBRANE PROTEIN TOLC"/>
    <property type="match status" value="1"/>
</dbReference>
<evidence type="ECO:0000256" key="7">
    <source>
        <dbReference type="ARBA" id="ARBA00023237"/>
    </source>
</evidence>
<dbReference type="Pfam" id="PF02321">
    <property type="entry name" value="OEP"/>
    <property type="match status" value="2"/>
</dbReference>
<keyword evidence="6" id="KW-0472">Membrane</keyword>
<keyword evidence="8" id="KW-0175">Coiled coil</keyword>
<dbReference type="GO" id="GO:0009279">
    <property type="term" value="C:cell outer membrane"/>
    <property type="evidence" value="ECO:0007669"/>
    <property type="project" value="UniProtKB-SubCell"/>
</dbReference>
<dbReference type="GO" id="GO:1990281">
    <property type="term" value="C:efflux pump complex"/>
    <property type="evidence" value="ECO:0007669"/>
    <property type="project" value="TreeGrafter"/>
</dbReference>
<proteinExistence type="inferred from homology"/>
<dbReference type="InterPro" id="IPR051906">
    <property type="entry name" value="TolC-like"/>
</dbReference>
<keyword evidence="3" id="KW-0813">Transport</keyword>
<dbReference type="InterPro" id="IPR010130">
    <property type="entry name" value="T1SS_OMP_TolC"/>
</dbReference>
<keyword evidence="7" id="KW-0998">Cell outer membrane</keyword>
<keyword evidence="4" id="KW-1134">Transmembrane beta strand</keyword>
<evidence type="ECO:0000256" key="2">
    <source>
        <dbReference type="ARBA" id="ARBA00007613"/>
    </source>
</evidence>
<accession>A0AA95SXI1</accession>
<dbReference type="PANTHER" id="PTHR30026">
    <property type="entry name" value="OUTER MEMBRANE PROTEIN TOLC"/>
    <property type="match status" value="1"/>
</dbReference>
<feature type="coiled-coil region" evidence="8">
    <location>
        <begin position="309"/>
        <end position="336"/>
    </location>
</feature>
<dbReference type="EMBL" id="CP116346">
    <property type="protein sequence ID" value="WIT12859.1"/>
    <property type="molecule type" value="Genomic_DNA"/>
</dbReference>
<organism evidence="10 11">
    <name type="scientific">Paucibacter sediminis</name>
    <dbReference type="NCBI Taxonomy" id="3019553"/>
    <lineage>
        <taxon>Bacteria</taxon>
        <taxon>Pseudomonadati</taxon>
        <taxon>Pseudomonadota</taxon>
        <taxon>Betaproteobacteria</taxon>
        <taxon>Burkholderiales</taxon>
        <taxon>Sphaerotilaceae</taxon>
        <taxon>Roseateles</taxon>
    </lineage>
</organism>
<evidence type="ECO:0000256" key="5">
    <source>
        <dbReference type="ARBA" id="ARBA00022692"/>
    </source>
</evidence>
<dbReference type="KEGG" id="pais:PFX98_04430"/>
<protein>
    <submittedName>
        <fullName evidence="10">TolC family outer membrane protein</fullName>
    </submittedName>
</protein>
<evidence type="ECO:0000256" key="3">
    <source>
        <dbReference type="ARBA" id="ARBA00022448"/>
    </source>
</evidence>
<comment type="subcellular location">
    <subcellularLocation>
        <location evidence="1">Cell outer membrane</location>
    </subcellularLocation>
</comment>
<keyword evidence="11" id="KW-1185">Reference proteome</keyword>
<dbReference type="NCBIfam" id="TIGR01844">
    <property type="entry name" value="type_I_sec_TolC"/>
    <property type="match status" value="1"/>
</dbReference>
<dbReference type="GO" id="GO:0015562">
    <property type="term" value="F:efflux transmembrane transporter activity"/>
    <property type="evidence" value="ECO:0007669"/>
    <property type="project" value="InterPro"/>
</dbReference>